<proteinExistence type="predicted"/>
<protein>
    <recommendedName>
        <fullName evidence="3">Secreted protein</fullName>
    </recommendedName>
</protein>
<reference evidence="2" key="1">
    <citation type="journal article" date="2019" name="Int. J. Syst. Evol. Microbiol.">
        <title>The Global Catalogue of Microorganisms (GCM) 10K type strain sequencing project: providing services to taxonomists for standard genome sequencing and annotation.</title>
        <authorList>
            <consortium name="The Broad Institute Genomics Platform"/>
            <consortium name="The Broad Institute Genome Sequencing Center for Infectious Disease"/>
            <person name="Wu L."/>
            <person name="Ma J."/>
        </authorList>
    </citation>
    <scope>NUCLEOTIDE SEQUENCE [LARGE SCALE GENOMIC DNA]</scope>
    <source>
        <strain evidence="2">ICMP 6774ER</strain>
    </source>
</reference>
<accession>A0ABW4T897</accession>
<sequence length="817" mass="87696">MSAWAAVRTALRTGDPATVAARVTRLDEAGRREVAAELPAALREGRAWLGEPAWTEGMRVAGAGTLGGVAAVVSWLNRRDLEPWTGAAADPALLLHVLAARPLDWQADLAVRLTLRARTVRNRNLPLAVELLRRTGATPPEHDPLVAAWISSPPSAHGLRHDPLLPALLPRIFEAEGVGRALRHERSEPLTAGTWLASLRVLENQRAIDRDLLLDGCLRRFLRGGSATDLRFFTRLHELLEPSHDEVHARARDYLRLLPTAPAGVAGLALRHLRRLRLDRADLAEALDGLLSRPERKLVVEGLRWLDEAVEEFAGLDALAPSLACAFACTSREVQDRAGRLAIAHADRFSPAGAEAIRTALPLLPPSVGEPLAAAFGGQAADADPFTPGILPRVRGPEPFHPRALPPAALARGLETDSGWQGVESWLASFVRQAADDPGALRDAFTRGGRTGRGTWDGWLWEHQWALAMGHEPGARQGRMPHSGEVSAPHYVTLRRFAEIRTAYAEGTLPPYLLATPTVTDGHLYPDVLLTRLEGYERAGVAAMDADLQQALLRLPRLIPPEIVARARALTAAAGRTAAAWLAERPRPRVTIDWSGMPVPRVEAEPTGLELVDLLMTGVTPYPLRDHGERLASWPSVLPSDRDVVAAHCLPYVLNRWSDAGAENATALAVAEGPAGEGTALLLAVLLTEQEGDAVPAMAARGELPSAELGRQLALLVRTRRARLTPALDALETAAVAGAHREVWQVLAGLLPALLPGDGERPQAAHTEALGLAVRVAGWAGARGPLPAVARAAARKGASGFSRTARDLHHLLEGATR</sequence>
<name>A0ABW4T897_9ACTN</name>
<evidence type="ECO:0008006" key="3">
    <source>
        <dbReference type="Google" id="ProtNLM"/>
    </source>
</evidence>
<comment type="caution">
    <text evidence="1">The sequence shown here is derived from an EMBL/GenBank/DDBJ whole genome shotgun (WGS) entry which is preliminary data.</text>
</comment>
<dbReference type="Proteomes" id="UP001597368">
    <property type="component" value="Unassembled WGS sequence"/>
</dbReference>
<dbReference type="RefSeq" id="WP_379578702.1">
    <property type="nucleotide sequence ID" value="NZ_JBHUFV010000061.1"/>
</dbReference>
<keyword evidence="2" id="KW-1185">Reference proteome</keyword>
<organism evidence="1 2">
    <name type="scientific">Nonomuraea mangrovi</name>
    <dbReference type="NCBI Taxonomy" id="2316207"/>
    <lineage>
        <taxon>Bacteria</taxon>
        <taxon>Bacillati</taxon>
        <taxon>Actinomycetota</taxon>
        <taxon>Actinomycetes</taxon>
        <taxon>Streptosporangiales</taxon>
        <taxon>Streptosporangiaceae</taxon>
        <taxon>Nonomuraea</taxon>
    </lineage>
</organism>
<gene>
    <name evidence="1" type="ORF">ACFSKW_39020</name>
</gene>
<evidence type="ECO:0000313" key="2">
    <source>
        <dbReference type="Proteomes" id="UP001597368"/>
    </source>
</evidence>
<evidence type="ECO:0000313" key="1">
    <source>
        <dbReference type="EMBL" id="MFD1937479.1"/>
    </source>
</evidence>
<dbReference type="EMBL" id="JBHUFV010000061">
    <property type="protein sequence ID" value="MFD1937479.1"/>
    <property type="molecule type" value="Genomic_DNA"/>
</dbReference>